<comment type="caution">
    <text evidence="3">The sequence shown here is derived from an EMBL/GenBank/DDBJ whole genome shotgun (WGS) entry which is preliminary data.</text>
</comment>
<organism evidence="3 4">
    <name type="scientific">Apibacter muscae</name>
    <dbReference type="NCBI Taxonomy" id="2509004"/>
    <lineage>
        <taxon>Bacteria</taxon>
        <taxon>Pseudomonadati</taxon>
        <taxon>Bacteroidota</taxon>
        <taxon>Flavobacteriia</taxon>
        <taxon>Flavobacteriales</taxon>
        <taxon>Weeksellaceae</taxon>
        <taxon>Apibacter</taxon>
    </lineage>
</organism>
<name>A0A563DEY6_9FLAO</name>
<gene>
    <name evidence="3" type="primary">porV</name>
    <name evidence="3" type="ORF">ETU09_05575</name>
</gene>
<dbReference type="InterPro" id="IPR047799">
    <property type="entry name" value="T9SS_OM_PorV"/>
</dbReference>
<keyword evidence="1" id="KW-0732">Signal</keyword>
<evidence type="ECO:0000259" key="2">
    <source>
        <dbReference type="Pfam" id="PF19572"/>
    </source>
</evidence>
<evidence type="ECO:0000256" key="1">
    <source>
        <dbReference type="SAM" id="SignalP"/>
    </source>
</evidence>
<reference evidence="3 4" key="1">
    <citation type="submission" date="2019-02" db="EMBL/GenBank/DDBJ databases">
        <title>Apibacter muscae sp. nov.: a novel member of the house fly microbiota.</title>
        <authorList>
            <person name="Park R."/>
        </authorList>
    </citation>
    <scope>NUCLEOTIDE SEQUENCE [LARGE SCALE GENOMIC DNA]</scope>
    <source>
        <strain evidence="3 4">AL1</strain>
    </source>
</reference>
<dbReference type="NCBIfam" id="NF033709">
    <property type="entry name" value="PorV_fam"/>
    <property type="match status" value="1"/>
</dbReference>
<protein>
    <submittedName>
        <fullName evidence="3">Type IX secretion system outer membrane channel protein PorV</fullName>
    </submittedName>
</protein>
<keyword evidence="4" id="KW-1185">Reference proteome</keyword>
<dbReference type="RefSeq" id="WP_146261971.1">
    <property type="nucleotide sequence ID" value="NZ_SELG01000032.1"/>
</dbReference>
<dbReference type="AlphaFoldDB" id="A0A563DEY6"/>
<dbReference type="InterPro" id="IPR045741">
    <property type="entry name" value="PorV"/>
</dbReference>
<dbReference type="EMBL" id="SELH01000017">
    <property type="protein sequence ID" value="TWP28785.1"/>
    <property type="molecule type" value="Genomic_DNA"/>
</dbReference>
<proteinExistence type="predicted"/>
<dbReference type="Pfam" id="PF19572">
    <property type="entry name" value="PorV"/>
    <property type="match status" value="1"/>
</dbReference>
<feature type="chain" id="PRO_5021848990" evidence="1">
    <location>
        <begin position="20"/>
        <end position="387"/>
    </location>
</feature>
<feature type="domain" description="Type IX secretion system protein PorV" evidence="2">
    <location>
        <begin position="20"/>
        <end position="268"/>
    </location>
</feature>
<accession>A0A563DEY6</accession>
<evidence type="ECO:0000313" key="3">
    <source>
        <dbReference type="EMBL" id="TWP28785.1"/>
    </source>
</evidence>
<feature type="signal peptide" evidence="1">
    <location>
        <begin position="1"/>
        <end position="19"/>
    </location>
</feature>
<dbReference type="NCBIfam" id="NF033710">
    <property type="entry name" value="T9SS_OM_PorV"/>
    <property type="match status" value="1"/>
</dbReference>
<dbReference type="OrthoDB" id="9758448at2"/>
<sequence>MKKKLLFLSLLSVSSLFQAQNRNYAIVTGAPFLRISPDARSGGMGDQGVATSPDAFSQYWNPSKYSFNTSYSGLGVSYTPYMNKLTNDVFLLNGTFYTFLGEEERSTLSASVYYFNMGEIQLNELMGNNIVEKGISKPNEFSIDVAYGLKLADVYSMAVTARYIRSDLFNNVDNSYAQTKAANTFAVDVTGYFQSEKGSSFSGYEGRWRAGWGIFNMGPKLDYSNSSQNSSYLPTQLRLGGGYDLYFDEDNKLGLTVEASKLLVPAPEKMTDPDGAIYYQIPDKSFLSGMFSSFGNKDVGKEITYSIGAEYTFKNAFAFRTGYFHESPEKGARQYITLGAGLKYQSFGIDFSYLITTASINNALDNTLRFGLTWDFGGESSNATENY</sequence>
<dbReference type="Gene3D" id="2.40.160.60">
    <property type="entry name" value="Outer membrane protein transport protein (OMPP1/FadL/TodX)"/>
    <property type="match status" value="1"/>
</dbReference>
<evidence type="ECO:0000313" key="4">
    <source>
        <dbReference type="Proteomes" id="UP000319499"/>
    </source>
</evidence>
<dbReference type="Proteomes" id="UP000319499">
    <property type="component" value="Unassembled WGS sequence"/>
</dbReference>